<comment type="caution">
    <text evidence="1">The sequence shown here is derived from an EMBL/GenBank/DDBJ whole genome shotgun (WGS) entry which is preliminary data.</text>
</comment>
<dbReference type="PANTHER" id="PTHR42034:SF1">
    <property type="entry name" value="CONDENSATION DOMAIN-CONTAINING PROTEIN"/>
    <property type="match status" value="1"/>
</dbReference>
<evidence type="ECO:0000313" key="2">
    <source>
        <dbReference type="Proteomes" id="UP001583193"/>
    </source>
</evidence>
<keyword evidence="2" id="KW-1185">Reference proteome</keyword>
<sequence length="503" mass="55783">MSSPPESQFQWTKSPRGRIWIRDLDECERFYRAVIRNGSGCYPVTACASFVITFGSGGDFSGAINHEKEVEKALRKAWIMLRYDHPMLGSRVKYDEEGKANGRLKRVYEAFANSEEEKDWVENTFKAIDVEYGDMDGLNWFNEHAISCFEVPTVFLLKSKEKKRNVDQITAATLFEYAAEAFEEGEKYSLPEWGNEHERLSPCLRVAAGIPDRVSDSLSKRFQEIQINNGSMYTHPALLGLPPSSSASSQTSPKMQRLSMCVSRHLSEKVLRACKAIAPGVSVTHVFMAALASVLAELQPQKEEPYPARYVNHSMINLRPYCREPYNSPGYAAAAYHTISAQALGIDVTVPSSVGNSGNINNLSEIAVKLRDFYNSVRQVSSSEEPHEQILLAPFTFKGFTPPAGSDPHAVSNPPFCPVALSSIGNIASLVTRKHGPFELTNVWAASEPLGAGVALFLGSWDGQIQLSGVFDAKYHNGQYVEKFLNRILNCVYEGLGILEGCR</sequence>
<dbReference type="InterPro" id="IPR023213">
    <property type="entry name" value="CAT-like_dom_sf"/>
</dbReference>
<evidence type="ECO:0000313" key="1">
    <source>
        <dbReference type="EMBL" id="KAL1881083.1"/>
    </source>
</evidence>
<protein>
    <submittedName>
        <fullName evidence="1">Uncharacterized protein</fullName>
    </submittedName>
</protein>
<accession>A0ABR3XZS8</accession>
<reference evidence="1 2" key="1">
    <citation type="journal article" date="2024" name="IMA Fungus">
        <title>IMA Genome - F19 : A genome assembly and annotation guide to empower mycologists, including annotated draft genome sequences of Ceratocystis pirilliformis, Diaporthe australafricana, Fusarium ophioides, Paecilomyces lecythidis, and Sporothrix stenoceras.</title>
        <authorList>
            <person name="Aylward J."/>
            <person name="Wilson A.M."/>
            <person name="Visagie C.M."/>
            <person name="Spraker J."/>
            <person name="Barnes I."/>
            <person name="Buitendag C."/>
            <person name="Ceriani C."/>
            <person name="Del Mar Angel L."/>
            <person name="du Plessis D."/>
            <person name="Fuchs T."/>
            <person name="Gasser K."/>
            <person name="Kramer D."/>
            <person name="Li W."/>
            <person name="Munsamy K."/>
            <person name="Piso A."/>
            <person name="Price J.L."/>
            <person name="Sonnekus B."/>
            <person name="Thomas C."/>
            <person name="van der Nest A."/>
            <person name="van Dijk A."/>
            <person name="van Heerden A."/>
            <person name="van Vuuren N."/>
            <person name="Yilmaz N."/>
            <person name="Duong T.A."/>
            <person name="van der Merwe N.A."/>
            <person name="Wingfield M.J."/>
            <person name="Wingfield B.D."/>
        </authorList>
    </citation>
    <scope>NUCLEOTIDE SEQUENCE [LARGE SCALE GENOMIC DNA]</scope>
    <source>
        <strain evidence="1 2">CMW 18167</strain>
    </source>
</reference>
<dbReference type="Gene3D" id="3.30.559.30">
    <property type="entry name" value="Nonribosomal peptide synthetase, condensation domain"/>
    <property type="match status" value="1"/>
</dbReference>
<dbReference type="Proteomes" id="UP001583193">
    <property type="component" value="Unassembled WGS sequence"/>
</dbReference>
<organism evidence="1 2">
    <name type="scientific">Paecilomyces lecythidis</name>
    <dbReference type="NCBI Taxonomy" id="3004212"/>
    <lineage>
        <taxon>Eukaryota</taxon>
        <taxon>Fungi</taxon>
        <taxon>Dikarya</taxon>
        <taxon>Ascomycota</taxon>
        <taxon>Pezizomycotina</taxon>
        <taxon>Eurotiomycetes</taxon>
        <taxon>Eurotiomycetidae</taxon>
        <taxon>Eurotiales</taxon>
        <taxon>Thermoascaceae</taxon>
        <taxon>Paecilomyces</taxon>
    </lineage>
</organism>
<dbReference type="EMBL" id="JAVDPF010000008">
    <property type="protein sequence ID" value="KAL1881083.1"/>
    <property type="molecule type" value="Genomic_DNA"/>
</dbReference>
<proteinExistence type="predicted"/>
<gene>
    <name evidence="1" type="ORF">Plec18167_003625</name>
</gene>
<dbReference type="PANTHER" id="PTHR42034">
    <property type="entry name" value="CHROMOSOME 7, WHOLE GENOME SHOTGUN SEQUENCE-RELATED"/>
    <property type="match status" value="1"/>
</dbReference>
<dbReference type="Gene3D" id="3.30.559.10">
    <property type="entry name" value="Chloramphenicol acetyltransferase-like domain"/>
    <property type="match status" value="1"/>
</dbReference>
<name>A0ABR3XZS8_9EURO</name>